<dbReference type="RefSeq" id="WP_189432702.1">
    <property type="nucleotide sequence ID" value="NZ_JARWAF010000020.1"/>
</dbReference>
<protein>
    <submittedName>
        <fullName evidence="1">Uncharacterized protein</fullName>
    </submittedName>
</protein>
<gene>
    <name evidence="1" type="ORF">P5W92_32870</name>
</gene>
<evidence type="ECO:0000313" key="2">
    <source>
        <dbReference type="Proteomes" id="UP001237194"/>
    </source>
</evidence>
<sequence>MWFLFVCGWCGEDNAVFCARTGFWGTRFEDPEEFDCWWCEGTSWTPDGPWTPAE</sequence>
<dbReference type="Proteomes" id="UP001237194">
    <property type="component" value="Unassembled WGS sequence"/>
</dbReference>
<keyword evidence="2" id="KW-1185">Reference proteome</keyword>
<comment type="caution">
    <text evidence="1">The sequence shown here is derived from an EMBL/GenBank/DDBJ whole genome shotgun (WGS) entry which is preliminary data.</text>
</comment>
<dbReference type="EMBL" id="JARWAF010000020">
    <property type="protein sequence ID" value="MDJ1645168.1"/>
    <property type="molecule type" value="Genomic_DNA"/>
</dbReference>
<reference evidence="1 2" key="1">
    <citation type="submission" date="2023-04" db="EMBL/GenBank/DDBJ databases">
        <title>A novel species of the genus Streptomyces: Streptomyces pakalii sp. nov. isolated from a Mexican soil jungle.</title>
        <authorList>
            <person name="Chavez-Hernandez M.A."/>
            <person name="Ortiz-Alvarez J."/>
            <person name="Villa-Tanaca L."/>
            <person name="Hernandez-Rodriguez C."/>
        </authorList>
    </citation>
    <scope>NUCLEOTIDE SEQUENCE [LARGE SCALE GENOMIC DNA]</scope>
    <source>
        <strain evidence="1 2">ENCB-J15</strain>
    </source>
</reference>
<name>A0ABT7DHV1_9ACTN</name>
<proteinExistence type="predicted"/>
<accession>A0ABT7DHV1</accession>
<evidence type="ECO:0000313" key="1">
    <source>
        <dbReference type="EMBL" id="MDJ1645168.1"/>
    </source>
</evidence>
<organism evidence="1 2">
    <name type="scientific">Streptomyces pakalii</name>
    <dbReference type="NCBI Taxonomy" id="3036494"/>
    <lineage>
        <taxon>Bacteria</taxon>
        <taxon>Bacillati</taxon>
        <taxon>Actinomycetota</taxon>
        <taxon>Actinomycetes</taxon>
        <taxon>Kitasatosporales</taxon>
        <taxon>Streptomycetaceae</taxon>
        <taxon>Streptomyces</taxon>
    </lineage>
</organism>